<name>A0ABY6ISN8_9HYPH</name>
<reference evidence="1" key="1">
    <citation type="submission" date="2022-10" db="EMBL/GenBank/DDBJ databases">
        <title>YIM 151497 complete genome.</title>
        <authorList>
            <person name="Chen X."/>
        </authorList>
    </citation>
    <scope>NUCLEOTIDE SEQUENCE</scope>
    <source>
        <strain evidence="1">YIM 151497</strain>
    </source>
</reference>
<organism evidence="1 2">
    <name type="scientific">Pelagibacterium flavum</name>
    <dbReference type="NCBI Taxonomy" id="2984530"/>
    <lineage>
        <taxon>Bacteria</taxon>
        <taxon>Pseudomonadati</taxon>
        <taxon>Pseudomonadota</taxon>
        <taxon>Alphaproteobacteria</taxon>
        <taxon>Hyphomicrobiales</taxon>
        <taxon>Devosiaceae</taxon>
        <taxon>Pelagibacterium</taxon>
    </lineage>
</organism>
<accession>A0ABY6ISN8</accession>
<proteinExistence type="predicted"/>
<protein>
    <submittedName>
        <fullName evidence="1">Uncharacterized protein</fullName>
    </submittedName>
</protein>
<keyword evidence="2" id="KW-1185">Reference proteome</keyword>
<dbReference type="RefSeq" id="WP_014131140.1">
    <property type="nucleotide sequence ID" value="NZ_CP107716.1"/>
</dbReference>
<evidence type="ECO:0000313" key="1">
    <source>
        <dbReference type="EMBL" id="UYQ73638.1"/>
    </source>
</evidence>
<sequence length="47" mass="5376">MVEDKSFFRKALDAMIEARSREAARQVDRYTRIYGCDFGTSKKGAAE</sequence>
<gene>
    <name evidence="1" type="ORF">OF122_07750</name>
</gene>
<dbReference type="Proteomes" id="UP001163882">
    <property type="component" value="Chromosome"/>
</dbReference>
<evidence type="ECO:0000313" key="2">
    <source>
        <dbReference type="Proteomes" id="UP001163882"/>
    </source>
</evidence>
<dbReference type="EMBL" id="CP107716">
    <property type="protein sequence ID" value="UYQ73638.1"/>
    <property type="molecule type" value="Genomic_DNA"/>
</dbReference>